<feature type="chain" id="PRO_5007462237" description="Lipoprotein" evidence="2">
    <location>
        <begin position="24"/>
        <end position="369"/>
    </location>
</feature>
<dbReference type="Proteomes" id="UP000070224">
    <property type="component" value="Unassembled WGS sequence"/>
</dbReference>
<dbReference type="PROSITE" id="PS51257">
    <property type="entry name" value="PROKAR_LIPOPROTEIN"/>
    <property type="match status" value="1"/>
</dbReference>
<evidence type="ECO:0000313" key="4">
    <source>
        <dbReference type="Proteomes" id="UP000070224"/>
    </source>
</evidence>
<proteinExistence type="predicted"/>
<dbReference type="OrthoDB" id="1014446at2"/>
<keyword evidence="4" id="KW-1185">Reference proteome</keyword>
<sequence length="369" mass="40666">MTTNRLKAFAFASIATLSLIATACSGKSNNEPVVPPTPTPTPSPVTPSSDLDIAKVVIRLQIGHLHGKKSFHYLPSEADLENRNLQDEQVVTYTKQGSEWKLSESTAKIGNASVTYTLDKLLALRWSDTRRENPFTGEISGSDYPQYGILFECYNSKGELLDKQLSAKGAYQLFIYPSDVKDYDSQSAITTKSDFSDVFEYTNLDTEDFTKSAHHGQTKFRDEKDPVNLKGYAIFPKLGSQMTLNFDLYATTKGKLEGGNASPVYAPNATVKAGNRLLHLSIPLYIYGPYSIKQYASTNDIKKPLRPIEDFAAGVVEDEDPEGKEVPLAKAAAYRLEKILGKAWANIGPDFTDNAVAPRANEKTGGMFY</sequence>
<feature type="region of interest" description="Disordered" evidence="1">
    <location>
        <begin position="28"/>
        <end position="48"/>
    </location>
</feature>
<keyword evidence="2" id="KW-0732">Signal</keyword>
<dbReference type="EMBL" id="LSDK01000096">
    <property type="protein sequence ID" value="KXB75221.1"/>
    <property type="molecule type" value="Genomic_DNA"/>
</dbReference>
<organism evidence="3 4">
    <name type="scientific">Porphyromonas somerae</name>
    <dbReference type="NCBI Taxonomy" id="322095"/>
    <lineage>
        <taxon>Bacteria</taxon>
        <taxon>Pseudomonadati</taxon>
        <taxon>Bacteroidota</taxon>
        <taxon>Bacteroidia</taxon>
        <taxon>Bacteroidales</taxon>
        <taxon>Porphyromonadaceae</taxon>
        <taxon>Porphyromonas</taxon>
    </lineage>
</organism>
<accession>A0A134B5J5</accession>
<evidence type="ECO:0000313" key="3">
    <source>
        <dbReference type="EMBL" id="KXB75221.1"/>
    </source>
</evidence>
<evidence type="ECO:0008006" key="5">
    <source>
        <dbReference type="Google" id="ProtNLM"/>
    </source>
</evidence>
<comment type="caution">
    <text evidence="3">The sequence shown here is derived from an EMBL/GenBank/DDBJ whole genome shotgun (WGS) entry which is preliminary data.</text>
</comment>
<dbReference type="PATRIC" id="fig|322095.3.peg.1502"/>
<dbReference type="RefSeq" id="WP_060935694.1">
    <property type="nucleotide sequence ID" value="NZ_KQ960453.1"/>
</dbReference>
<gene>
    <name evidence="3" type="ORF">HMPREF3185_01525</name>
</gene>
<evidence type="ECO:0000256" key="2">
    <source>
        <dbReference type="SAM" id="SignalP"/>
    </source>
</evidence>
<feature type="signal peptide" evidence="2">
    <location>
        <begin position="1"/>
        <end position="23"/>
    </location>
</feature>
<evidence type="ECO:0000256" key="1">
    <source>
        <dbReference type="SAM" id="MobiDB-lite"/>
    </source>
</evidence>
<name>A0A134B5J5_9PORP</name>
<reference evidence="4" key="1">
    <citation type="submission" date="2016-01" db="EMBL/GenBank/DDBJ databases">
        <authorList>
            <person name="Mitreva M."/>
            <person name="Pepin K.H."/>
            <person name="Mihindukulasuriya K.A."/>
            <person name="Fulton R."/>
            <person name="Fronick C."/>
            <person name="O'Laughlin M."/>
            <person name="Miner T."/>
            <person name="Herter B."/>
            <person name="Rosa B.A."/>
            <person name="Cordes M."/>
            <person name="Tomlinson C."/>
            <person name="Wollam A."/>
            <person name="Palsikar V.B."/>
            <person name="Mardis E.R."/>
            <person name="Wilson R.K."/>
        </authorList>
    </citation>
    <scope>NUCLEOTIDE SEQUENCE [LARGE SCALE GENOMIC DNA]</scope>
    <source>
        <strain evidence="4">KA00683</strain>
    </source>
</reference>
<dbReference type="STRING" id="322095.HMPREF3185_01525"/>
<protein>
    <recommendedName>
        <fullName evidence="5">Lipoprotein</fullName>
    </recommendedName>
</protein>
<dbReference type="AlphaFoldDB" id="A0A134B5J5"/>
<feature type="compositionally biased region" description="Pro residues" evidence="1">
    <location>
        <begin position="33"/>
        <end position="45"/>
    </location>
</feature>